<keyword evidence="1" id="KW-0812">Transmembrane</keyword>
<feature type="transmembrane region" description="Helical" evidence="1">
    <location>
        <begin position="313"/>
        <end position="340"/>
    </location>
</feature>
<evidence type="ECO:0008006" key="5">
    <source>
        <dbReference type="Google" id="ProtNLM"/>
    </source>
</evidence>
<feature type="transmembrane region" description="Helical" evidence="1">
    <location>
        <begin position="360"/>
        <end position="383"/>
    </location>
</feature>
<dbReference type="AlphaFoldDB" id="A0A852T0D1"/>
<protein>
    <recommendedName>
        <fullName evidence="5">DUF2029 domain-containing protein</fullName>
    </recommendedName>
</protein>
<reference evidence="3 4" key="1">
    <citation type="submission" date="2020-07" db="EMBL/GenBank/DDBJ databases">
        <title>Sequencing the genomes of 1000 actinobacteria strains.</title>
        <authorList>
            <person name="Klenk H.-P."/>
        </authorList>
    </citation>
    <scope>NUCLEOTIDE SEQUENCE [LARGE SCALE GENOMIC DNA]</scope>
    <source>
        <strain evidence="3 4">DSM 23871</strain>
    </source>
</reference>
<dbReference type="RefSeq" id="WP_179457029.1">
    <property type="nucleotide sequence ID" value="NZ_BAAAPX010000001.1"/>
</dbReference>
<keyword evidence="2" id="KW-0732">Signal</keyword>
<dbReference type="EMBL" id="JACCBJ010000001">
    <property type="protein sequence ID" value="NYD74968.1"/>
    <property type="molecule type" value="Genomic_DNA"/>
</dbReference>
<sequence>MKVVIVCVLLAALTAVTAVTTASIAGFVPGDKLALGIASGVAWLLAAAAFVVLLRVRGRAAIVLVLAGSAALGCAALAGPPNLSTDSARYAWDGIVQDAGISPYAHVPAAEALDPYRVPWLFPAPVPAADGSLHCAGRRITSTTSVPGRDLLCTALNRPHVPTIYPPAAEAYFAAVRAVVPVEAQYAPLQVSGLLLSLGTTVLLVFGMRARGLDARWAAIWGWSPFVATEAVTNSHVDALGVLFMVAATFAAVPALAGRLSGPGSRLRAWFGPGGSRRRAALVGVLMGLAAAAKFVPAIAAPALARRRPVTTLLAAVSTFAVCYIPYVAVTGWAVIGYLPGYLTEEGYESGRRFALLSPFLPGLWATALAGALVLAALVLGWRAADPRAPWHAQAVSVGAVLLITTPSYPWYALILIPFIALSRRWEWLVVPIALTVKSLVPSHTTATLVLAAAVVVAATVTVVRWRRSVPLTGAPHIADAAAAPRPAATREETS</sequence>
<feature type="transmembrane region" description="Helical" evidence="1">
    <location>
        <begin position="34"/>
        <end position="54"/>
    </location>
</feature>
<feature type="signal peptide" evidence="2">
    <location>
        <begin position="1"/>
        <end position="18"/>
    </location>
</feature>
<comment type="caution">
    <text evidence="3">The sequence shown here is derived from an EMBL/GenBank/DDBJ whole genome shotgun (WGS) entry which is preliminary data.</text>
</comment>
<keyword evidence="1" id="KW-0472">Membrane</keyword>
<proteinExistence type="predicted"/>
<feature type="transmembrane region" description="Helical" evidence="1">
    <location>
        <begin position="395"/>
        <end position="421"/>
    </location>
</feature>
<gene>
    <name evidence="3" type="ORF">BJ963_002487</name>
</gene>
<accession>A0A852T0D1</accession>
<evidence type="ECO:0000313" key="4">
    <source>
        <dbReference type="Proteomes" id="UP000589620"/>
    </source>
</evidence>
<name>A0A852T0D1_9MICO</name>
<dbReference type="Proteomes" id="UP000589620">
    <property type="component" value="Unassembled WGS sequence"/>
</dbReference>
<feature type="transmembrane region" description="Helical" evidence="1">
    <location>
        <begin position="239"/>
        <end position="260"/>
    </location>
</feature>
<keyword evidence="4" id="KW-1185">Reference proteome</keyword>
<feature type="transmembrane region" description="Helical" evidence="1">
    <location>
        <begin position="441"/>
        <end position="464"/>
    </location>
</feature>
<organism evidence="3 4">
    <name type="scientific">Leifsonia soli</name>
    <dbReference type="NCBI Taxonomy" id="582665"/>
    <lineage>
        <taxon>Bacteria</taxon>
        <taxon>Bacillati</taxon>
        <taxon>Actinomycetota</taxon>
        <taxon>Actinomycetes</taxon>
        <taxon>Micrococcales</taxon>
        <taxon>Microbacteriaceae</taxon>
        <taxon>Leifsonia</taxon>
    </lineage>
</organism>
<feature type="transmembrane region" description="Helical" evidence="1">
    <location>
        <begin position="186"/>
        <end position="206"/>
    </location>
</feature>
<feature type="transmembrane region" description="Helical" evidence="1">
    <location>
        <begin position="61"/>
        <end position="79"/>
    </location>
</feature>
<evidence type="ECO:0000256" key="1">
    <source>
        <dbReference type="SAM" id="Phobius"/>
    </source>
</evidence>
<evidence type="ECO:0000313" key="3">
    <source>
        <dbReference type="EMBL" id="NYD74968.1"/>
    </source>
</evidence>
<keyword evidence="1" id="KW-1133">Transmembrane helix</keyword>
<evidence type="ECO:0000256" key="2">
    <source>
        <dbReference type="SAM" id="SignalP"/>
    </source>
</evidence>
<feature type="chain" id="PRO_5038497671" description="DUF2029 domain-containing protein" evidence="2">
    <location>
        <begin position="19"/>
        <end position="495"/>
    </location>
</feature>
<feature type="transmembrane region" description="Helical" evidence="1">
    <location>
        <begin position="280"/>
        <end position="301"/>
    </location>
</feature>